<evidence type="ECO:0000313" key="5">
    <source>
        <dbReference type="Proteomes" id="UP000664859"/>
    </source>
</evidence>
<comment type="caution">
    <text evidence="4">The sequence shown here is derived from an EMBL/GenBank/DDBJ whole genome shotgun (WGS) entry which is preliminary data.</text>
</comment>
<comment type="similarity">
    <text evidence="1">Belongs to the peptidase C1 family.</text>
</comment>
<organism evidence="4 5">
    <name type="scientific">Tribonema minus</name>
    <dbReference type="NCBI Taxonomy" id="303371"/>
    <lineage>
        <taxon>Eukaryota</taxon>
        <taxon>Sar</taxon>
        <taxon>Stramenopiles</taxon>
        <taxon>Ochrophyta</taxon>
        <taxon>PX clade</taxon>
        <taxon>Xanthophyceae</taxon>
        <taxon>Tribonematales</taxon>
        <taxon>Tribonemataceae</taxon>
        <taxon>Tribonema</taxon>
    </lineage>
</organism>
<feature type="domain" description="Peptidase C1A papain C-terminal" evidence="3">
    <location>
        <begin position="68"/>
        <end position="285"/>
    </location>
</feature>
<evidence type="ECO:0000256" key="1">
    <source>
        <dbReference type="ARBA" id="ARBA00008455"/>
    </source>
</evidence>
<sequence length="292" mass="32276">MISTSGPLIDKLLETNAARLEKFERTEAGDAKKPAHLPASAGGRRYGTIKQKEDSRDYSFVASFRNSIPQKVDLRSTGFLGPVLNQGSAGTCSAHAAAAALRYLLRKEHVQDFPPSRLFVYYTTRVNIEGISPEIDSGCVLRDVCRALQKFHTCNERYMAYSDTQITERPPALAVANARLHTTFAYRAVEQTLSALRGALATGYPVIVGIQVYQTFESEEVANTGVVPMPSHNEECLGGHAVLLVAYDDETRTFTLQNSWGEWGQDGFFSLPYDYLIDTGLAGDFWCLTRFA</sequence>
<reference evidence="4" key="1">
    <citation type="submission" date="2021-02" db="EMBL/GenBank/DDBJ databases">
        <title>First Annotated Genome of the Yellow-green Alga Tribonema minus.</title>
        <authorList>
            <person name="Mahan K.M."/>
        </authorList>
    </citation>
    <scope>NUCLEOTIDE SEQUENCE</scope>
    <source>
        <strain evidence="4">UTEX B ZZ1240</strain>
    </source>
</reference>
<keyword evidence="4" id="KW-0645">Protease</keyword>
<dbReference type="OrthoDB" id="9971138at2759"/>
<protein>
    <submittedName>
        <fullName evidence="4">Papain cysteine protease family protein</fullName>
    </submittedName>
</protein>
<dbReference type="Gene3D" id="3.90.70.10">
    <property type="entry name" value="Cysteine proteinases"/>
    <property type="match status" value="1"/>
</dbReference>
<name>A0A836CMZ0_9STRA</name>
<keyword evidence="2" id="KW-0865">Zymogen</keyword>
<keyword evidence="4" id="KW-0378">Hydrolase</keyword>
<dbReference type="Pfam" id="PF00112">
    <property type="entry name" value="Peptidase_C1"/>
    <property type="match status" value="1"/>
</dbReference>
<evidence type="ECO:0000313" key="4">
    <source>
        <dbReference type="EMBL" id="KAG5191319.1"/>
    </source>
</evidence>
<dbReference type="InterPro" id="IPR000668">
    <property type="entry name" value="Peptidase_C1A_C"/>
</dbReference>
<dbReference type="SMART" id="SM00645">
    <property type="entry name" value="Pept_C1"/>
    <property type="match status" value="1"/>
</dbReference>
<dbReference type="GO" id="GO:0008234">
    <property type="term" value="F:cysteine-type peptidase activity"/>
    <property type="evidence" value="ECO:0007669"/>
    <property type="project" value="InterPro"/>
</dbReference>
<dbReference type="SUPFAM" id="SSF54001">
    <property type="entry name" value="Cysteine proteinases"/>
    <property type="match status" value="1"/>
</dbReference>
<evidence type="ECO:0000256" key="2">
    <source>
        <dbReference type="ARBA" id="ARBA00023145"/>
    </source>
</evidence>
<dbReference type="InterPro" id="IPR038765">
    <property type="entry name" value="Papain-like_cys_pep_sf"/>
</dbReference>
<accession>A0A836CMZ0</accession>
<dbReference type="PANTHER" id="PTHR12411">
    <property type="entry name" value="CYSTEINE PROTEASE FAMILY C1-RELATED"/>
    <property type="match status" value="1"/>
</dbReference>
<dbReference type="GO" id="GO:0006508">
    <property type="term" value="P:proteolysis"/>
    <property type="evidence" value="ECO:0007669"/>
    <property type="project" value="UniProtKB-KW"/>
</dbReference>
<evidence type="ECO:0000259" key="3">
    <source>
        <dbReference type="SMART" id="SM00645"/>
    </source>
</evidence>
<dbReference type="InterPro" id="IPR013128">
    <property type="entry name" value="Peptidase_C1A"/>
</dbReference>
<dbReference type="AlphaFoldDB" id="A0A836CMZ0"/>
<dbReference type="EMBL" id="JAFCMP010000021">
    <property type="protein sequence ID" value="KAG5191319.1"/>
    <property type="molecule type" value="Genomic_DNA"/>
</dbReference>
<gene>
    <name evidence="4" type="ORF">JKP88DRAFT_174745</name>
</gene>
<dbReference type="Proteomes" id="UP000664859">
    <property type="component" value="Unassembled WGS sequence"/>
</dbReference>
<proteinExistence type="inferred from homology"/>
<dbReference type="CDD" id="cd02619">
    <property type="entry name" value="Peptidase_C1"/>
    <property type="match status" value="1"/>
</dbReference>
<keyword evidence="5" id="KW-1185">Reference proteome</keyword>